<evidence type="ECO:0000256" key="2">
    <source>
        <dbReference type="ARBA" id="ARBA00022475"/>
    </source>
</evidence>
<evidence type="ECO:0000259" key="8">
    <source>
        <dbReference type="Pfam" id="PF06808"/>
    </source>
</evidence>
<feature type="transmembrane region" description="Helical" evidence="7">
    <location>
        <begin position="362"/>
        <end position="385"/>
    </location>
</feature>
<protein>
    <recommendedName>
        <fullName evidence="7">TRAP transporter large permease protein</fullName>
    </recommendedName>
</protein>
<evidence type="ECO:0000256" key="6">
    <source>
        <dbReference type="ARBA" id="ARBA00023136"/>
    </source>
</evidence>
<feature type="transmembrane region" description="Helical" evidence="7">
    <location>
        <begin position="173"/>
        <end position="197"/>
    </location>
</feature>
<comment type="caution">
    <text evidence="9">The sequence shown here is derived from an EMBL/GenBank/DDBJ whole genome shotgun (WGS) entry which is preliminary data.</text>
</comment>
<dbReference type="InterPro" id="IPR010656">
    <property type="entry name" value="DctM"/>
</dbReference>
<evidence type="ECO:0000256" key="5">
    <source>
        <dbReference type="ARBA" id="ARBA00022989"/>
    </source>
</evidence>
<keyword evidence="4 7" id="KW-0812">Transmembrane</keyword>
<keyword evidence="7" id="KW-0813">Transport</keyword>
<feature type="transmembrane region" description="Helical" evidence="7">
    <location>
        <begin position="98"/>
        <end position="117"/>
    </location>
</feature>
<gene>
    <name evidence="9" type="ORF">BCT23_18400</name>
</gene>
<dbReference type="PANTHER" id="PTHR33362">
    <property type="entry name" value="SIALIC ACID TRAP TRANSPORTER PERMEASE PROTEIN SIAT-RELATED"/>
    <property type="match status" value="1"/>
</dbReference>
<dbReference type="AlphaFoldDB" id="A0A2N7L9F8"/>
<evidence type="ECO:0000256" key="3">
    <source>
        <dbReference type="ARBA" id="ARBA00022519"/>
    </source>
</evidence>
<dbReference type="STRING" id="1190603.A1OO_05375"/>
<evidence type="ECO:0000256" key="4">
    <source>
        <dbReference type="ARBA" id="ARBA00022692"/>
    </source>
</evidence>
<feature type="transmembrane region" description="Helical" evidence="7">
    <location>
        <begin position="320"/>
        <end position="350"/>
    </location>
</feature>
<feature type="transmembrane region" description="Helical" evidence="7">
    <location>
        <begin position="405"/>
        <end position="426"/>
    </location>
</feature>
<feature type="transmembrane region" description="Helical" evidence="7">
    <location>
        <begin position="58"/>
        <end position="78"/>
    </location>
</feature>
<name>A0A2N7L9F8_9GAMM</name>
<feature type="transmembrane region" description="Helical" evidence="7">
    <location>
        <begin position="246"/>
        <end position="262"/>
    </location>
</feature>
<dbReference type="NCBIfam" id="TIGR00786">
    <property type="entry name" value="dctM"/>
    <property type="match status" value="1"/>
</dbReference>
<comment type="subcellular location">
    <subcellularLocation>
        <location evidence="1 7">Cell inner membrane</location>
        <topology evidence="1 7">Multi-pass membrane protein</topology>
    </subcellularLocation>
</comment>
<dbReference type="GO" id="GO:0022857">
    <property type="term" value="F:transmembrane transporter activity"/>
    <property type="evidence" value="ECO:0007669"/>
    <property type="project" value="UniProtKB-UniRule"/>
</dbReference>
<dbReference type="PANTHER" id="PTHR33362:SF4">
    <property type="entry name" value="2,3-DIKETO-L-GULONATE TRAP TRANSPORTER LARGE PERMEASE PROTEIN YIAN"/>
    <property type="match status" value="1"/>
</dbReference>
<feature type="domain" description="TRAP C4-dicarboxylate transport system permease DctM subunit" evidence="8">
    <location>
        <begin position="10"/>
        <end position="421"/>
    </location>
</feature>
<dbReference type="EMBL" id="MDAL01000024">
    <property type="protein sequence ID" value="PMN91080.1"/>
    <property type="molecule type" value="Genomic_DNA"/>
</dbReference>
<feature type="transmembrane region" description="Helical" evidence="7">
    <location>
        <begin position="137"/>
        <end position="167"/>
    </location>
</feature>
<accession>A0A2N7L9F8</accession>
<comment type="similarity">
    <text evidence="7">Belongs to the TRAP transporter large permease family.</text>
</comment>
<keyword evidence="6 7" id="KW-0472">Membrane</keyword>
<keyword evidence="2" id="KW-1003">Cell membrane</keyword>
<evidence type="ECO:0000256" key="7">
    <source>
        <dbReference type="RuleBase" id="RU369079"/>
    </source>
</evidence>
<dbReference type="InterPro" id="IPR004681">
    <property type="entry name" value="TRAP_DctM"/>
</dbReference>
<evidence type="ECO:0000313" key="10">
    <source>
        <dbReference type="Proteomes" id="UP000235387"/>
    </source>
</evidence>
<feature type="transmembrane region" description="Helical" evidence="7">
    <location>
        <begin position="283"/>
        <end position="300"/>
    </location>
</feature>
<sequence>MIAVDIYIPIILLFILFLLNIPIAFSLIASSMYYFLFINDSIPVSLVMQRFISTVSSFPLLAIPFFIMVGSIMNYAGISRNLLAFADSLIGHRVGGLAHVNVLLSTLMGGISGSANADAAMQSKILAPEMTKRGYDLPFTAAVTAASSSISPVIPPGINLIIFALLANVSVHSMFIAGYVPAFMMAASLMITIAFISKKRKYKPSRVHPATGKERLSYFGKAVPALLIPFGIILGMRFGLFTPTEAGAIAVLLCSIIGFAIYRELKIHHFAAILRETIQGTSSVMFIIIGAMVFGYYMTLEQIPQNVASMLISLTDDKNVLLLIINILLIVVGMFIEGGAAMIILTPLLLPAVLNLGVNPVHFGIIIIVNIMIGGVTPPFGSMMFTVCSILKVRMVDFVREAAPLLAALFTVLMILTYFEGLVMFLPNLFK</sequence>
<organism evidence="9 10">
    <name type="scientific">Enterovibrio norvegicus</name>
    <dbReference type="NCBI Taxonomy" id="188144"/>
    <lineage>
        <taxon>Bacteria</taxon>
        <taxon>Pseudomonadati</taxon>
        <taxon>Pseudomonadota</taxon>
        <taxon>Gammaproteobacteria</taxon>
        <taxon>Vibrionales</taxon>
        <taxon>Vibrionaceae</taxon>
        <taxon>Enterovibrio</taxon>
    </lineage>
</organism>
<feature type="transmembrane region" description="Helical" evidence="7">
    <location>
        <begin position="6"/>
        <end position="37"/>
    </location>
</feature>
<dbReference type="Proteomes" id="UP000235387">
    <property type="component" value="Unassembled WGS sequence"/>
</dbReference>
<dbReference type="GO" id="GO:0005886">
    <property type="term" value="C:plasma membrane"/>
    <property type="evidence" value="ECO:0007669"/>
    <property type="project" value="UniProtKB-SubCell"/>
</dbReference>
<reference evidence="10" key="1">
    <citation type="submission" date="2016-07" db="EMBL/GenBank/DDBJ databases">
        <title>Nontailed viruses are major unrecognized killers of bacteria in the ocean.</title>
        <authorList>
            <person name="Kauffman K."/>
            <person name="Hussain F."/>
            <person name="Yang J."/>
            <person name="Arevalo P."/>
            <person name="Brown J."/>
            <person name="Cutler M."/>
            <person name="Kelly L."/>
            <person name="Polz M.F."/>
        </authorList>
    </citation>
    <scope>NUCLEOTIDE SEQUENCE [LARGE SCALE GENOMIC DNA]</scope>
    <source>
        <strain evidence="10">10N.261.45.A10</strain>
    </source>
</reference>
<proteinExistence type="inferred from homology"/>
<evidence type="ECO:0000313" key="9">
    <source>
        <dbReference type="EMBL" id="PMN91080.1"/>
    </source>
</evidence>
<comment type="function">
    <text evidence="7">Part of the tripartite ATP-independent periplasmic (TRAP) transport system.</text>
</comment>
<keyword evidence="5 7" id="KW-1133">Transmembrane helix</keyword>
<evidence type="ECO:0000256" key="1">
    <source>
        <dbReference type="ARBA" id="ARBA00004429"/>
    </source>
</evidence>
<keyword evidence="3 7" id="KW-0997">Cell inner membrane</keyword>
<dbReference type="Pfam" id="PF06808">
    <property type="entry name" value="DctM"/>
    <property type="match status" value="1"/>
</dbReference>
<feature type="transmembrane region" description="Helical" evidence="7">
    <location>
        <begin position="218"/>
        <end position="240"/>
    </location>
</feature>
<comment type="subunit">
    <text evidence="7">The complex comprises the extracytoplasmic solute receptor protein and the two transmembrane proteins.</text>
</comment>
<dbReference type="PIRSF" id="PIRSF006066">
    <property type="entry name" value="HI0050"/>
    <property type="match status" value="1"/>
</dbReference>